<name>A0A822G6F6_9BILA</name>
<evidence type="ECO:0000313" key="1">
    <source>
        <dbReference type="EMBL" id="CAF5138069.1"/>
    </source>
</evidence>
<protein>
    <submittedName>
        <fullName evidence="1">Uncharacterized protein</fullName>
    </submittedName>
</protein>
<dbReference type="AlphaFoldDB" id="A0A822G6F6"/>
<accession>A0A822G6F6</accession>
<feature type="non-terminal residue" evidence="1">
    <location>
        <position position="1"/>
    </location>
</feature>
<evidence type="ECO:0000313" key="2">
    <source>
        <dbReference type="Proteomes" id="UP000663848"/>
    </source>
</evidence>
<gene>
    <name evidence="1" type="ORF">QYT958_LOCUS47440</name>
</gene>
<dbReference type="EMBL" id="CAJOBR010089316">
    <property type="protein sequence ID" value="CAF5138069.1"/>
    <property type="molecule type" value="Genomic_DNA"/>
</dbReference>
<dbReference type="Gene3D" id="3.50.50.60">
    <property type="entry name" value="FAD/NAD(P)-binding domain"/>
    <property type="match status" value="1"/>
</dbReference>
<feature type="non-terminal residue" evidence="1">
    <location>
        <position position="26"/>
    </location>
</feature>
<dbReference type="Proteomes" id="UP000663848">
    <property type="component" value="Unassembled WGS sequence"/>
</dbReference>
<proteinExistence type="predicted"/>
<reference evidence="1" key="1">
    <citation type="submission" date="2021-02" db="EMBL/GenBank/DDBJ databases">
        <authorList>
            <person name="Nowell W R."/>
        </authorList>
    </citation>
    <scope>NUCLEOTIDE SEQUENCE</scope>
</reference>
<comment type="caution">
    <text evidence="1">The sequence shown here is derived from an EMBL/GenBank/DDBJ whole genome shotgun (WGS) entry which is preliminary data.</text>
</comment>
<organism evidence="1 2">
    <name type="scientific">Rotaria socialis</name>
    <dbReference type="NCBI Taxonomy" id="392032"/>
    <lineage>
        <taxon>Eukaryota</taxon>
        <taxon>Metazoa</taxon>
        <taxon>Spiralia</taxon>
        <taxon>Gnathifera</taxon>
        <taxon>Rotifera</taxon>
        <taxon>Eurotatoria</taxon>
        <taxon>Bdelloidea</taxon>
        <taxon>Philodinida</taxon>
        <taxon>Philodinidae</taxon>
        <taxon>Rotaria</taxon>
    </lineage>
</organism>
<sequence>MTNDGFIKVNERLGTSVERVLAVGDI</sequence>
<dbReference type="InterPro" id="IPR036188">
    <property type="entry name" value="FAD/NAD-bd_sf"/>
</dbReference>